<evidence type="ECO:0000313" key="1">
    <source>
        <dbReference type="EMBL" id="KAK6761915.1"/>
    </source>
</evidence>
<dbReference type="EMBL" id="JAVFWL010000006">
    <property type="protein sequence ID" value="KAK6761915.1"/>
    <property type="molecule type" value="Genomic_DNA"/>
</dbReference>
<protein>
    <submittedName>
        <fullName evidence="1">Uncharacterized protein</fullName>
    </submittedName>
</protein>
<gene>
    <name evidence="1" type="primary">Necator_chrX.g23015</name>
    <name evidence="1" type="ORF">RB195_022852</name>
</gene>
<organism evidence="1 2">
    <name type="scientific">Necator americanus</name>
    <name type="common">Human hookworm</name>
    <dbReference type="NCBI Taxonomy" id="51031"/>
    <lineage>
        <taxon>Eukaryota</taxon>
        <taxon>Metazoa</taxon>
        <taxon>Ecdysozoa</taxon>
        <taxon>Nematoda</taxon>
        <taxon>Chromadorea</taxon>
        <taxon>Rhabditida</taxon>
        <taxon>Rhabditina</taxon>
        <taxon>Rhabditomorpha</taxon>
        <taxon>Strongyloidea</taxon>
        <taxon>Ancylostomatidae</taxon>
        <taxon>Bunostominae</taxon>
        <taxon>Necator</taxon>
    </lineage>
</organism>
<keyword evidence="2" id="KW-1185">Reference proteome</keyword>
<accession>A0ABR1EGU4</accession>
<name>A0ABR1EGU4_NECAM</name>
<reference evidence="1 2" key="1">
    <citation type="submission" date="2023-08" db="EMBL/GenBank/DDBJ databases">
        <title>A Necator americanus chromosomal reference genome.</title>
        <authorList>
            <person name="Ilik V."/>
            <person name="Petrzelkova K.J."/>
            <person name="Pardy F."/>
            <person name="Fuh T."/>
            <person name="Niatou-Singa F.S."/>
            <person name="Gouil Q."/>
            <person name="Baker L."/>
            <person name="Ritchie M.E."/>
            <person name="Jex A.R."/>
            <person name="Gazzola D."/>
            <person name="Li H."/>
            <person name="Toshio Fujiwara R."/>
            <person name="Zhan B."/>
            <person name="Aroian R.V."/>
            <person name="Pafco B."/>
            <person name="Schwarz E.M."/>
        </authorList>
    </citation>
    <scope>NUCLEOTIDE SEQUENCE [LARGE SCALE GENOMIC DNA]</scope>
    <source>
        <strain evidence="1 2">Aroian</strain>
        <tissue evidence="1">Whole animal</tissue>
    </source>
</reference>
<sequence length="68" mass="7783">MGRRLVRSGITASYNYYCCMFSRVIFVYKCLYMPSPSCRNLLSKSSFTVQLSVQGSTTIDRSDLVHLM</sequence>
<dbReference type="Proteomes" id="UP001303046">
    <property type="component" value="Unassembled WGS sequence"/>
</dbReference>
<proteinExistence type="predicted"/>
<evidence type="ECO:0000313" key="2">
    <source>
        <dbReference type="Proteomes" id="UP001303046"/>
    </source>
</evidence>
<comment type="caution">
    <text evidence="1">The sequence shown here is derived from an EMBL/GenBank/DDBJ whole genome shotgun (WGS) entry which is preliminary data.</text>
</comment>